<comment type="caution">
    <text evidence="2">The sequence shown here is derived from an EMBL/GenBank/DDBJ whole genome shotgun (WGS) entry which is preliminary data.</text>
</comment>
<evidence type="ECO:0000313" key="3">
    <source>
        <dbReference type="Proteomes" id="UP000603904"/>
    </source>
</evidence>
<name>A0ABQ4G5C6_9ACTN</name>
<keyword evidence="1" id="KW-0732">Signal</keyword>
<evidence type="ECO:0000256" key="1">
    <source>
        <dbReference type="SAM" id="SignalP"/>
    </source>
</evidence>
<keyword evidence="3" id="KW-1185">Reference proteome</keyword>
<sequence>MRKLAMGAAAAAAAGLLSGGAALVGGQTGAAAAPAASYTRPGQAAGATSALRAHRRTAGIHGQATFRAKGGAFVVRTWQRGAVTARTAATVTVRSADGLSWTWSTGASTRVRRDGGRSALSAVAVGDTATVVGTPASSPSGYPAATAVVVRTPTAQGN</sequence>
<evidence type="ECO:0000313" key="2">
    <source>
        <dbReference type="EMBL" id="GIH42282.1"/>
    </source>
</evidence>
<dbReference type="Proteomes" id="UP000603904">
    <property type="component" value="Unassembled WGS sequence"/>
</dbReference>
<accession>A0ABQ4G5C6</accession>
<reference evidence="2 3" key="1">
    <citation type="submission" date="2021-01" db="EMBL/GenBank/DDBJ databases">
        <title>Whole genome shotgun sequence of Microbispora corallina NBRC 16416.</title>
        <authorList>
            <person name="Komaki H."/>
            <person name="Tamura T."/>
        </authorList>
    </citation>
    <scope>NUCLEOTIDE SEQUENCE [LARGE SCALE GENOMIC DNA]</scope>
    <source>
        <strain evidence="2 3">NBRC 16416</strain>
    </source>
</reference>
<feature type="chain" id="PRO_5045988956" description="DUF5666 domain-containing protein" evidence="1">
    <location>
        <begin position="25"/>
        <end position="158"/>
    </location>
</feature>
<evidence type="ECO:0008006" key="4">
    <source>
        <dbReference type="Google" id="ProtNLM"/>
    </source>
</evidence>
<gene>
    <name evidence="2" type="ORF">Mco01_52820</name>
</gene>
<protein>
    <recommendedName>
        <fullName evidence="4">DUF5666 domain-containing protein</fullName>
    </recommendedName>
</protein>
<proteinExistence type="predicted"/>
<dbReference type="RefSeq" id="WP_204059521.1">
    <property type="nucleotide sequence ID" value="NZ_BAAAGP010000017.1"/>
</dbReference>
<organism evidence="2 3">
    <name type="scientific">Microbispora corallina</name>
    <dbReference type="NCBI Taxonomy" id="83302"/>
    <lineage>
        <taxon>Bacteria</taxon>
        <taxon>Bacillati</taxon>
        <taxon>Actinomycetota</taxon>
        <taxon>Actinomycetes</taxon>
        <taxon>Streptosporangiales</taxon>
        <taxon>Streptosporangiaceae</taxon>
        <taxon>Microbispora</taxon>
    </lineage>
</organism>
<dbReference type="EMBL" id="BOOC01000030">
    <property type="protein sequence ID" value="GIH42282.1"/>
    <property type="molecule type" value="Genomic_DNA"/>
</dbReference>
<feature type="signal peptide" evidence="1">
    <location>
        <begin position="1"/>
        <end position="24"/>
    </location>
</feature>